<evidence type="ECO:0000256" key="10">
    <source>
        <dbReference type="ARBA" id="ARBA00022723"/>
    </source>
</evidence>
<evidence type="ECO:0000256" key="9">
    <source>
        <dbReference type="ARBA" id="ARBA00022722"/>
    </source>
</evidence>
<keyword evidence="14" id="KW-0460">Magnesium</keyword>
<proteinExistence type="inferred from homology"/>
<keyword evidence="5" id="KW-0963">Cytoplasm</keyword>
<dbReference type="Pfam" id="PF20833">
    <property type="entry name" value="RNase_E_G_Thio"/>
    <property type="match status" value="1"/>
</dbReference>
<sequence>MYKELVVNVTEQETRVALLEDGNIVELFVERGDDTNINGNIYKGRVQRVLPGMQAAFVDIGLNQAAFIYVDDVQKKQNIGEHEAPYSENGNKEFAPDNTGRQIPIEELLREGQELMVQVVKSPIGTKGARITTYISLPGRYLVLMPNVDHIGISKRIASEEERTRLRDLISDKRDVPYGYIFRTAGEGIAEEQLKREMDLLVNSWENIKKRYRSFSAPYRLHRDLTVTFRAIRDLLTHEADRLTIDNKFGFDSVNNFIRKIMPELKVKVEYYDRSEPIFEAFNLEGDITRALKKKVWLKCGGYIVIEQTEALTSIDVNTGRYVGKHNFEETIFKTNLEAIREISAQVRLRNIGGIIILDFIDMENLENRERVFESLKEAFKKDKCRTNILPMSEIGLVQMTRKRVRKSLTRMLCEECPLCYGDGYTISKTTISQKIYREIHRHARDMMGDIFTLKVSEEMADYLHRDEVSTISAIEYRLGKKIEIYPIRRFHREEFELTEKFK</sequence>
<reference evidence="17 18" key="1">
    <citation type="submission" date="2019-03" db="EMBL/GenBank/DDBJ databases">
        <authorList>
            <person name="Nijsse B."/>
        </authorList>
    </citation>
    <scope>NUCLEOTIDE SEQUENCE [LARGE SCALE GENOMIC DNA]</scope>
    <source>
        <strain evidence="17">Desulfoluna butyratoxydans MSL71</strain>
    </source>
</reference>
<evidence type="ECO:0000256" key="15">
    <source>
        <dbReference type="ARBA" id="ARBA00022884"/>
    </source>
</evidence>
<dbReference type="GO" id="GO:0019843">
    <property type="term" value="F:rRNA binding"/>
    <property type="evidence" value="ECO:0007669"/>
    <property type="project" value="UniProtKB-KW"/>
</dbReference>
<dbReference type="RefSeq" id="WP_180138221.1">
    <property type="nucleotide sequence ID" value="NZ_CAADHO010000002.1"/>
</dbReference>
<dbReference type="PANTHER" id="PTHR30001:SF0">
    <property type="entry name" value="RIBONUCLEASE G"/>
    <property type="match status" value="1"/>
</dbReference>
<keyword evidence="10" id="KW-0479">Metal-binding</keyword>
<evidence type="ECO:0000256" key="3">
    <source>
        <dbReference type="ARBA" id="ARBA00005663"/>
    </source>
</evidence>
<evidence type="ECO:0000256" key="14">
    <source>
        <dbReference type="ARBA" id="ARBA00022842"/>
    </source>
</evidence>
<keyword evidence="15" id="KW-0694">RNA-binding</keyword>
<dbReference type="SUPFAM" id="SSF50249">
    <property type="entry name" value="Nucleic acid-binding proteins"/>
    <property type="match status" value="1"/>
</dbReference>
<dbReference type="GO" id="GO:0000049">
    <property type="term" value="F:tRNA binding"/>
    <property type="evidence" value="ECO:0007669"/>
    <property type="project" value="UniProtKB-KW"/>
</dbReference>
<evidence type="ECO:0000256" key="5">
    <source>
        <dbReference type="ARBA" id="ARBA00022490"/>
    </source>
</evidence>
<dbReference type="InterPro" id="IPR004659">
    <property type="entry name" value="RNase_E/G"/>
</dbReference>
<dbReference type="GO" id="GO:0005737">
    <property type="term" value="C:cytoplasm"/>
    <property type="evidence" value="ECO:0007669"/>
    <property type="project" value="UniProtKB-SubCell"/>
</dbReference>
<accession>A0A4U8YJH2</accession>
<dbReference type="SMART" id="SM00316">
    <property type="entry name" value="S1"/>
    <property type="match status" value="1"/>
</dbReference>
<keyword evidence="12" id="KW-0255">Endonuclease</keyword>
<comment type="cofactor">
    <cofactor evidence="1">
        <name>Mg(2+)</name>
        <dbReference type="ChEBI" id="CHEBI:18420"/>
    </cofactor>
</comment>
<evidence type="ECO:0000256" key="13">
    <source>
        <dbReference type="ARBA" id="ARBA00022801"/>
    </source>
</evidence>
<dbReference type="GO" id="GO:0004519">
    <property type="term" value="F:endonuclease activity"/>
    <property type="evidence" value="ECO:0007669"/>
    <property type="project" value="UniProtKB-KW"/>
</dbReference>
<dbReference type="Proteomes" id="UP000507962">
    <property type="component" value="Unassembled WGS sequence"/>
</dbReference>
<dbReference type="PROSITE" id="PS50126">
    <property type="entry name" value="S1"/>
    <property type="match status" value="1"/>
</dbReference>
<keyword evidence="9" id="KW-0540">Nuclease</keyword>
<evidence type="ECO:0000256" key="4">
    <source>
        <dbReference type="ARBA" id="ARBA00017719"/>
    </source>
</evidence>
<protein>
    <recommendedName>
        <fullName evidence="4">Ribonuclease G</fullName>
    </recommendedName>
</protein>
<keyword evidence="13" id="KW-0378">Hydrolase</keyword>
<dbReference type="Gene3D" id="3.40.1260.20">
    <property type="entry name" value="Ribonuclease E, catalytic domain"/>
    <property type="match status" value="1"/>
</dbReference>
<dbReference type="GO" id="GO:0006364">
    <property type="term" value="P:rRNA processing"/>
    <property type="evidence" value="ECO:0007669"/>
    <property type="project" value="UniProtKB-KW"/>
</dbReference>
<dbReference type="GO" id="GO:0004540">
    <property type="term" value="F:RNA nuclease activity"/>
    <property type="evidence" value="ECO:0007669"/>
    <property type="project" value="InterPro"/>
</dbReference>
<evidence type="ECO:0000313" key="17">
    <source>
        <dbReference type="EMBL" id="VFQ43791.1"/>
    </source>
</evidence>
<dbReference type="NCBIfam" id="TIGR00757">
    <property type="entry name" value="RNaseEG"/>
    <property type="match status" value="1"/>
</dbReference>
<dbReference type="GO" id="GO:0016787">
    <property type="term" value="F:hydrolase activity"/>
    <property type="evidence" value="ECO:0007669"/>
    <property type="project" value="UniProtKB-KW"/>
</dbReference>
<dbReference type="GO" id="GO:0046872">
    <property type="term" value="F:metal ion binding"/>
    <property type="evidence" value="ECO:0007669"/>
    <property type="project" value="UniProtKB-KW"/>
</dbReference>
<organism evidence="17 18">
    <name type="scientific">Desulfoluna butyratoxydans</name>
    <dbReference type="NCBI Taxonomy" id="231438"/>
    <lineage>
        <taxon>Bacteria</taxon>
        <taxon>Pseudomonadati</taxon>
        <taxon>Thermodesulfobacteriota</taxon>
        <taxon>Desulfobacteria</taxon>
        <taxon>Desulfobacterales</taxon>
        <taxon>Desulfolunaceae</taxon>
        <taxon>Desulfoluna</taxon>
    </lineage>
</organism>
<dbReference type="Gene3D" id="2.40.50.140">
    <property type="entry name" value="Nucleic acid-binding proteins"/>
    <property type="match status" value="1"/>
</dbReference>
<dbReference type="AlphaFoldDB" id="A0A4U8YJH2"/>
<evidence type="ECO:0000256" key="8">
    <source>
        <dbReference type="ARBA" id="ARBA00022694"/>
    </source>
</evidence>
<name>A0A4U8YJH2_9BACT</name>
<evidence type="ECO:0000259" key="16">
    <source>
        <dbReference type="PROSITE" id="PS50126"/>
    </source>
</evidence>
<dbReference type="CDD" id="cd04453">
    <property type="entry name" value="S1_RNase_E"/>
    <property type="match status" value="1"/>
</dbReference>
<keyword evidence="6" id="KW-0698">rRNA processing</keyword>
<dbReference type="InterPro" id="IPR012340">
    <property type="entry name" value="NA-bd_OB-fold"/>
</dbReference>
<evidence type="ECO:0000256" key="6">
    <source>
        <dbReference type="ARBA" id="ARBA00022552"/>
    </source>
</evidence>
<evidence type="ECO:0000256" key="1">
    <source>
        <dbReference type="ARBA" id="ARBA00001946"/>
    </source>
</evidence>
<comment type="subcellular location">
    <subcellularLocation>
        <location evidence="2">Cytoplasm</location>
    </subcellularLocation>
</comment>
<keyword evidence="18" id="KW-1185">Reference proteome</keyword>
<evidence type="ECO:0000313" key="18">
    <source>
        <dbReference type="Proteomes" id="UP000507962"/>
    </source>
</evidence>
<dbReference type="GO" id="GO:0008033">
    <property type="term" value="P:tRNA processing"/>
    <property type="evidence" value="ECO:0007669"/>
    <property type="project" value="UniProtKB-KW"/>
</dbReference>
<gene>
    <name evidence="17" type="ORF">MSL71_14320</name>
</gene>
<feature type="domain" description="S1 motif" evidence="16">
    <location>
        <begin position="39"/>
        <end position="140"/>
    </location>
</feature>
<keyword evidence="11" id="KW-0699">rRNA-binding</keyword>
<keyword evidence="7" id="KW-0820">tRNA-binding</keyword>
<keyword evidence="8" id="KW-0819">tRNA processing</keyword>
<dbReference type="InterPro" id="IPR003029">
    <property type="entry name" value="S1_domain"/>
</dbReference>
<dbReference type="InterPro" id="IPR048583">
    <property type="entry name" value="RNase_E_G_thioredoxin-like"/>
</dbReference>
<dbReference type="EMBL" id="CAADHO010000002">
    <property type="protein sequence ID" value="VFQ43791.1"/>
    <property type="molecule type" value="Genomic_DNA"/>
</dbReference>
<evidence type="ECO:0000256" key="11">
    <source>
        <dbReference type="ARBA" id="ARBA00022730"/>
    </source>
</evidence>
<evidence type="ECO:0000256" key="12">
    <source>
        <dbReference type="ARBA" id="ARBA00022759"/>
    </source>
</evidence>
<evidence type="ECO:0000256" key="2">
    <source>
        <dbReference type="ARBA" id="ARBA00004496"/>
    </source>
</evidence>
<dbReference type="InterPro" id="IPR019307">
    <property type="entry name" value="RNA-bd_AU-1/RNase_E/G"/>
</dbReference>
<dbReference type="Pfam" id="PF10150">
    <property type="entry name" value="RNase_E_G"/>
    <property type="match status" value="1"/>
</dbReference>
<dbReference type="PANTHER" id="PTHR30001">
    <property type="entry name" value="RIBONUCLEASE"/>
    <property type="match status" value="1"/>
</dbReference>
<evidence type="ECO:0000256" key="7">
    <source>
        <dbReference type="ARBA" id="ARBA00022555"/>
    </source>
</evidence>
<comment type="similarity">
    <text evidence="3">Belongs to the RNase E/G family. RNase G subfamily.</text>
</comment>